<keyword evidence="6 11" id="KW-0812">Transmembrane</keyword>
<organism evidence="14 15">
    <name type="scientific">Nocardioides dubius</name>
    <dbReference type="NCBI Taxonomy" id="317019"/>
    <lineage>
        <taxon>Bacteria</taxon>
        <taxon>Bacillati</taxon>
        <taxon>Actinomycetota</taxon>
        <taxon>Actinomycetes</taxon>
        <taxon>Propionibacteriales</taxon>
        <taxon>Nocardioidaceae</taxon>
        <taxon>Nocardioides</taxon>
    </lineage>
</organism>
<keyword evidence="5" id="KW-0808">Transferase</keyword>
<dbReference type="SUPFAM" id="SSF55874">
    <property type="entry name" value="ATPase domain of HSP90 chaperone/DNA topoisomerase II/histidine kinase"/>
    <property type="match status" value="1"/>
</dbReference>
<dbReference type="SUPFAM" id="SSF47384">
    <property type="entry name" value="Homodimeric domain of signal transducing histidine kinase"/>
    <property type="match status" value="1"/>
</dbReference>
<protein>
    <recommendedName>
        <fullName evidence="3">histidine kinase</fullName>
        <ecNumber evidence="3">2.7.13.3</ecNumber>
    </recommendedName>
</protein>
<dbReference type="PANTHER" id="PTHR45436">
    <property type="entry name" value="SENSOR HISTIDINE KINASE YKOH"/>
    <property type="match status" value="1"/>
</dbReference>
<dbReference type="EC" id="2.7.13.3" evidence="3"/>
<dbReference type="Pfam" id="PF00512">
    <property type="entry name" value="HisKA"/>
    <property type="match status" value="1"/>
</dbReference>
<dbReference type="SMART" id="SM00387">
    <property type="entry name" value="HATPase_c"/>
    <property type="match status" value="1"/>
</dbReference>
<dbReference type="SMART" id="SM00388">
    <property type="entry name" value="HisKA"/>
    <property type="match status" value="1"/>
</dbReference>
<dbReference type="Pfam" id="PF02518">
    <property type="entry name" value="HATPase_c"/>
    <property type="match status" value="1"/>
</dbReference>
<comment type="caution">
    <text evidence="14">The sequence shown here is derived from an EMBL/GenBank/DDBJ whole genome shotgun (WGS) entry which is preliminary data.</text>
</comment>
<evidence type="ECO:0000313" key="15">
    <source>
        <dbReference type="Proteomes" id="UP001501581"/>
    </source>
</evidence>
<evidence type="ECO:0000256" key="8">
    <source>
        <dbReference type="ARBA" id="ARBA00022989"/>
    </source>
</evidence>
<comment type="subcellular location">
    <subcellularLocation>
        <location evidence="2">Cell membrane</location>
    </subcellularLocation>
</comment>
<dbReference type="RefSeq" id="WP_343991687.1">
    <property type="nucleotide sequence ID" value="NZ_BAAALG010000003.1"/>
</dbReference>
<evidence type="ECO:0000259" key="13">
    <source>
        <dbReference type="PROSITE" id="PS50885"/>
    </source>
</evidence>
<dbReference type="InterPro" id="IPR003594">
    <property type="entry name" value="HATPase_dom"/>
</dbReference>
<keyword evidence="7 14" id="KW-0418">Kinase</keyword>
<name>A0ABP4E958_9ACTN</name>
<dbReference type="SUPFAM" id="SSF158472">
    <property type="entry name" value="HAMP domain-like"/>
    <property type="match status" value="1"/>
</dbReference>
<evidence type="ECO:0000256" key="2">
    <source>
        <dbReference type="ARBA" id="ARBA00004236"/>
    </source>
</evidence>
<dbReference type="InterPro" id="IPR036890">
    <property type="entry name" value="HATPase_C_sf"/>
</dbReference>
<keyword evidence="10 11" id="KW-0472">Membrane</keyword>
<evidence type="ECO:0000256" key="5">
    <source>
        <dbReference type="ARBA" id="ARBA00022679"/>
    </source>
</evidence>
<dbReference type="InterPro" id="IPR005467">
    <property type="entry name" value="His_kinase_dom"/>
</dbReference>
<sequence>MRTRITAAVSFTVALTLALVGLLIYTVESARLHERTIDHASQEIAEFDKLQRGRDPETGEAFTGLEPLFRLYIQRNVPNDAEVLVAWFDGEPGLYSLTDPLALAEELTRDPAITGEVRSRLGSGGDAQVATDHGDVLVTVQPVTHRASGEQGALVLLTLLDATRADLMDLLRTYLLIALSCWALITLLAAWQAGRLLSPLRQLSDTAREISGSDLSRRIPETGNDDITELTRTLNQMLARLESTFAEQRQFLDAAGHELKTPLTVLRGHLELLDAGDPAEVAETRALLIDEIDRMARLVGDLILLAKSARPDFVVAEPADLRSLTSEVLAKASALAERDWVDDGGAEVVVGLDRQRITQALLQLADNAVKHTGTGDAVAIGSRDLPDRVELWVRDTGAGVPEADRERIFERFGRSRVPAGDEGFGLGLSIVRAIAEAHGGTAHVEPTTPHGARFVITLPRPREDTWPAS</sequence>
<keyword evidence="8 11" id="KW-1133">Transmembrane helix</keyword>
<dbReference type="PROSITE" id="PS50885">
    <property type="entry name" value="HAMP"/>
    <property type="match status" value="1"/>
</dbReference>
<comment type="catalytic activity">
    <reaction evidence="1">
        <text>ATP + protein L-histidine = ADP + protein N-phospho-L-histidine.</text>
        <dbReference type="EC" id="2.7.13.3"/>
    </reaction>
</comment>
<evidence type="ECO:0000256" key="6">
    <source>
        <dbReference type="ARBA" id="ARBA00022692"/>
    </source>
</evidence>
<dbReference type="PROSITE" id="PS50109">
    <property type="entry name" value="HIS_KIN"/>
    <property type="match status" value="1"/>
</dbReference>
<keyword evidence="15" id="KW-1185">Reference proteome</keyword>
<evidence type="ECO:0000256" key="4">
    <source>
        <dbReference type="ARBA" id="ARBA00022553"/>
    </source>
</evidence>
<dbReference type="Pfam" id="PF00672">
    <property type="entry name" value="HAMP"/>
    <property type="match status" value="1"/>
</dbReference>
<dbReference type="InterPro" id="IPR050428">
    <property type="entry name" value="TCS_sensor_his_kinase"/>
</dbReference>
<evidence type="ECO:0000256" key="3">
    <source>
        <dbReference type="ARBA" id="ARBA00012438"/>
    </source>
</evidence>
<evidence type="ECO:0000256" key="7">
    <source>
        <dbReference type="ARBA" id="ARBA00022777"/>
    </source>
</evidence>
<dbReference type="InterPro" id="IPR004358">
    <property type="entry name" value="Sig_transdc_His_kin-like_C"/>
</dbReference>
<dbReference type="InterPro" id="IPR036097">
    <property type="entry name" value="HisK_dim/P_sf"/>
</dbReference>
<dbReference type="CDD" id="cd06225">
    <property type="entry name" value="HAMP"/>
    <property type="match status" value="1"/>
</dbReference>
<dbReference type="SMART" id="SM00304">
    <property type="entry name" value="HAMP"/>
    <property type="match status" value="1"/>
</dbReference>
<keyword evidence="9" id="KW-0902">Two-component regulatory system</keyword>
<dbReference type="EMBL" id="BAAALG010000003">
    <property type="protein sequence ID" value="GAA1094814.1"/>
    <property type="molecule type" value="Genomic_DNA"/>
</dbReference>
<evidence type="ECO:0000256" key="9">
    <source>
        <dbReference type="ARBA" id="ARBA00023012"/>
    </source>
</evidence>
<feature type="domain" description="Histidine kinase" evidence="12">
    <location>
        <begin position="254"/>
        <end position="462"/>
    </location>
</feature>
<keyword evidence="4" id="KW-0597">Phosphoprotein</keyword>
<dbReference type="Gene3D" id="1.10.287.130">
    <property type="match status" value="1"/>
</dbReference>
<dbReference type="PRINTS" id="PR00344">
    <property type="entry name" value="BCTRLSENSOR"/>
</dbReference>
<evidence type="ECO:0000259" key="12">
    <source>
        <dbReference type="PROSITE" id="PS50109"/>
    </source>
</evidence>
<evidence type="ECO:0000313" key="14">
    <source>
        <dbReference type="EMBL" id="GAA1094814.1"/>
    </source>
</evidence>
<dbReference type="InterPro" id="IPR003661">
    <property type="entry name" value="HisK_dim/P_dom"/>
</dbReference>
<dbReference type="CDD" id="cd00082">
    <property type="entry name" value="HisKA"/>
    <property type="match status" value="1"/>
</dbReference>
<dbReference type="Gene3D" id="6.10.340.10">
    <property type="match status" value="1"/>
</dbReference>
<dbReference type="CDD" id="cd00075">
    <property type="entry name" value="HATPase"/>
    <property type="match status" value="1"/>
</dbReference>
<feature type="domain" description="HAMP" evidence="13">
    <location>
        <begin position="194"/>
        <end position="246"/>
    </location>
</feature>
<evidence type="ECO:0000256" key="1">
    <source>
        <dbReference type="ARBA" id="ARBA00000085"/>
    </source>
</evidence>
<evidence type="ECO:0000256" key="10">
    <source>
        <dbReference type="ARBA" id="ARBA00023136"/>
    </source>
</evidence>
<evidence type="ECO:0000256" key="11">
    <source>
        <dbReference type="SAM" id="Phobius"/>
    </source>
</evidence>
<dbReference type="Gene3D" id="3.30.565.10">
    <property type="entry name" value="Histidine kinase-like ATPase, C-terminal domain"/>
    <property type="match status" value="1"/>
</dbReference>
<dbReference type="GO" id="GO:0016301">
    <property type="term" value="F:kinase activity"/>
    <property type="evidence" value="ECO:0007669"/>
    <property type="project" value="UniProtKB-KW"/>
</dbReference>
<accession>A0ABP4E958</accession>
<feature type="transmembrane region" description="Helical" evidence="11">
    <location>
        <begin position="173"/>
        <end position="191"/>
    </location>
</feature>
<gene>
    <name evidence="14" type="ORF">GCM10009668_08350</name>
</gene>
<proteinExistence type="predicted"/>
<dbReference type="InterPro" id="IPR003660">
    <property type="entry name" value="HAMP_dom"/>
</dbReference>
<dbReference type="Proteomes" id="UP001501581">
    <property type="component" value="Unassembled WGS sequence"/>
</dbReference>
<dbReference type="PANTHER" id="PTHR45436:SF5">
    <property type="entry name" value="SENSOR HISTIDINE KINASE TRCS"/>
    <property type="match status" value="1"/>
</dbReference>
<reference evidence="15" key="1">
    <citation type="journal article" date="2019" name="Int. J. Syst. Evol. Microbiol.">
        <title>The Global Catalogue of Microorganisms (GCM) 10K type strain sequencing project: providing services to taxonomists for standard genome sequencing and annotation.</title>
        <authorList>
            <consortium name="The Broad Institute Genomics Platform"/>
            <consortium name="The Broad Institute Genome Sequencing Center for Infectious Disease"/>
            <person name="Wu L."/>
            <person name="Ma J."/>
        </authorList>
    </citation>
    <scope>NUCLEOTIDE SEQUENCE [LARGE SCALE GENOMIC DNA]</scope>
    <source>
        <strain evidence="15">JCM 13008</strain>
    </source>
</reference>